<keyword evidence="2" id="KW-1185">Reference proteome</keyword>
<protein>
    <submittedName>
        <fullName evidence="1">Uncharacterized protein</fullName>
    </submittedName>
</protein>
<dbReference type="Proteomes" id="UP001229421">
    <property type="component" value="Unassembled WGS sequence"/>
</dbReference>
<accession>A0AAD8L895</accession>
<reference evidence="1" key="1">
    <citation type="journal article" date="2023" name="bioRxiv">
        <title>Improved chromosome-level genome assembly for marigold (Tagetes erecta).</title>
        <authorList>
            <person name="Jiang F."/>
            <person name="Yuan L."/>
            <person name="Wang S."/>
            <person name="Wang H."/>
            <person name="Xu D."/>
            <person name="Wang A."/>
            <person name="Fan W."/>
        </authorList>
    </citation>
    <scope>NUCLEOTIDE SEQUENCE</scope>
    <source>
        <strain evidence="1">WSJ</strain>
        <tissue evidence="1">Leaf</tissue>
    </source>
</reference>
<name>A0AAD8L895_TARER</name>
<sequence>MPLSFPSPLHSFPRILSPSLLFTLFVSRATVWFSTEMVHAFASEWLNIIFQHFNIKEINKQTERKKPFSITIIGAKIF</sequence>
<comment type="caution">
    <text evidence="1">The sequence shown here is derived from an EMBL/GenBank/DDBJ whole genome shotgun (WGS) entry which is preliminary data.</text>
</comment>
<dbReference type="EMBL" id="JAUHHV010000001">
    <property type="protein sequence ID" value="KAK1436168.1"/>
    <property type="molecule type" value="Genomic_DNA"/>
</dbReference>
<evidence type="ECO:0000313" key="2">
    <source>
        <dbReference type="Proteomes" id="UP001229421"/>
    </source>
</evidence>
<dbReference type="AlphaFoldDB" id="A0AAD8L895"/>
<evidence type="ECO:0000313" key="1">
    <source>
        <dbReference type="EMBL" id="KAK1436168.1"/>
    </source>
</evidence>
<organism evidence="1 2">
    <name type="scientific">Tagetes erecta</name>
    <name type="common">African marigold</name>
    <dbReference type="NCBI Taxonomy" id="13708"/>
    <lineage>
        <taxon>Eukaryota</taxon>
        <taxon>Viridiplantae</taxon>
        <taxon>Streptophyta</taxon>
        <taxon>Embryophyta</taxon>
        <taxon>Tracheophyta</taxon>
        <taxon>Spermatophyta</taxon>
        <taxon>Magnoliopsida</taxon>
        <taxon>eudicotyledons</taxon>
        <taxon>Gunneridae</taxon>
        <taxon>Pentapetalae</taxon>
        <taxon>asterids</taxon>
        <taxon>campanulids</taxon>
        <taxon>Asterales</taxon>
        <taxon>Asteraceae</taxon>
        <taxon>Asteroideae</taxon>
        <taxon>Heliantheae alliance</taxon>
        <taxon>Tageteae</taxon>
        <taxon>Tagetes</taxon>
    </lineage>
</organism>
<proteinExistence type="predicted"/>
<gene>
    <name evidence="1" type="ORF">QVD17_01946</name>
</gene>